<dbReference type="OrthoDB" id="10249888at2759"/>
<dbReference type="InterPro" id="IPR036412">
    <property type="entry name" value="HAD-like_sf"/>
</dbReference>
<keyword evidence="6" id="KW-0479">Metal-binding</keyword>
<dbReference type="EMBL" id="JACGCM010001412">
    <property type="protein sequence ID" value="KAF6155590.1"/>
    <property type="molecule type" value="Genomic_DNA"/>
</dbReference>
<comment type="caution">
    <text evidence="18">The sequence shown here is derived from an EMBL/GenBank/DDBJ whole genome shotgun (WGS) entry which is preliminary data.</text>
</comment>
<keyword evidence="9" id="KW-0805">Transcription regulation</keyword>
<evidence type="ECO:0000256" key="1">
    <source>
        <dbReference type="ARBA" id="ARBA00001936"/>
    </source>
</evidence>
<feature type="domain" description="BRCT" evidence="16">
    <location>
        <begin position="1092"/>
        <end position="1172"/>
    </location>
</feature>
<protein>
    <recommendedName>
        <fullName evidence="4">protein-serine/threonine phosphatase</fullName>
        <ecNumber evidence="4">3.1.3.16</ecNumber>
    </recommendedName>
</protein>
<proteinExistence type="predicted"/>
<evidence type="ECO:0000256" key="14">
    <source>
        <dbReference type="ARBA" id="ARBA00063107"/>
    </source>
</evidence>
<evidence type="ECO:0000256" key="6">
    <source>
        <dbReference type="ARBA" id="ARBA00022723"/>
    </source>
</evidence>
<dbReference type="SUPFAM" id="SSF52113">
    <property type="entry name" value="BRCT domain"/>
    <property type="match status" value="1"/>
</dbReference>
<evidence type="ECO:0000256" key="9">
    <source>
        <dbReference type="ARBA" id="ARBA00023015"/>
    </source>
</evidence>
<dbReference type="SMART" id="SM00292">
    <property type="entry name" value="BRCT"/>
    <property type="match status" value="1"/>
</dbReference>
<dbReference type="InterPro" id="IPR004274">
    <property type="entry name" value="FCP1_dom"/>
</dbReference>
<dbReference type="AlphaFoldDB" id="A0A7J7MLE3"/>
<dbReference type="GO" id="GO:0003723">
    <property type="term" value="F:RNA binding"/>
    <property type="evidence" value="ECO:0007669"/>
    <property type="project" value="UniProtKB-KW"/>
</dbReference>
<comment type="subunit">
    <text evidence="14">Interacts with RAP74.</text>
</comment>
<feature type="domain" description="FCP1 homology" evidence="17">
    <location>
        <begin position="900"/>
        <end position="1095"/>
    </location>
</feature>
<evidence type="ECO:0000256" key="8">
    <source>
        <dbReference type="ARBA" id="ARBA00022884"/>
    </source>
</evidence>
<evidence type="ECO:0000256" key="13">
    <source>
        <dbReference type="ARBA" id="ARBA00048336"/>
    </source>
</evidence>
<evidence type="ECO:0000256" key="3">
    <source>
        <dbReference type="ARBA" id="ARBA00004123"/>
    </source>
</evidence>
<dbReference type="PROSITE" id="PS50969">
    <property type="entry name" value="FCP1"/>
    <property type="match status" value="1"/>
</dbReference>
<dbReference type="GO" id="GO:0009651">
    <property type="term" value="P:response to salt stress"/>
    <property type="evidence" value="ECO:0007669"/>
    <property type="project" value="UniProtKB-ARBA"/>
</dbReference>
<keyword evidence="7" id="KW-0378">Hydrolase</keyword>
<accession>A0A7J7MLE3</accession>
<gene>
    <name evidence="18" type="ORF">GIB67_007848</name>
</gene>
<dbReference type="InterPro" id="IPR023214">
    <property type="entry name" value="HAD_sf"/>
</dbReference>
<name>A0A7J7MLE3_9MAGN</name>
<evidence type="ECO:0000313" key="19">
    <source>
        <dbReference type="Proteomes" id="UP000541444"/>
    </source>
</evidence>
<dbReference type="CDD" id="cd17729">
    <property type="entry name" value="BRCT_CTDP1"/>
    <property type="match status" value="1"/>
</dbReference>
<dbReference type="Gene3D" id="3.40.50.10190">
    <property type="entry name" value="BRCT domain"/>
    <property type="match status" value="1"/>
</dbReference>
<evidence type="ECO:0000256" key="7">
    <source>
        <dbReference type="ARBA" id="ARBA00022801"/>
    </source>
</evidence>
<dbReference type="PANTHER" id="PTHR23081">
    <property type="entry name" value="RNA POLYMERASE II CTD PHOSPHATASE"/>
    <property type="match status" value="1"/>
</dbReference>
<feature type="region of interest" description="Disordered" evidence="15">
    <location>
        <begin position="422"/>
        <end position="449"/>
    </location>
</feature>
<organism evidence="18 19">
    <name type="scientific">Kingdonia uniflora</name>
    <dbReference type="NCBI Taxonomy" id="39325"/>
    <lineage>
        <taxon>Eukaryota</taxon>
        <taxon>Viridiplantae</taxon>
        <taxon>Streptophyta</taxon>
        <taxon>Embryophyta</taxon>
        <taxon>Tracheophyta</taxon>
        <taxon>Spermatophyta</taxon>
        <taxon>Magnoliopsida</taxon>
        <taxon>Ranunculales</taxon>
        <taxon>Circaeasteraceae</taxon>
        <taxon>Kingdonia</taxon>
    </lineage>
</organism>
<evidence type="ECO:0000259" key="17">
    <source>
        <dbReference type="PROSITE" id="PS50969"/>
    </source>
</evidence>
<comment type="subcellular location">
    <subcellularLocation>
        <location evidence="3">Nucleus</location>
    </subcellularLocation>
</comment>
<keyword evidence="19" id="KW-1185">Reference proteome</keyword>
<reference evidence="18 19" key="1">
    <citation type="journal article" date="2020" name="IScience">
        <title>Genome Sequencing of the Endangered Kingdonia uniflora (Circaeasteraceae, Ranunculales) Reveals Potential Mechanisms of Evolutionary Specialization.</title>
        <authorList>
            <person name="Sun Y."/>
            <person name="Deng T."/>
            <person name="Zhang A."/>
            <person name="Moore M.J."/>
            <person name="Landis J.B."/>
            <person name="Lin N."/>
            <person name="Zhang H."/>
            <person name="Zhang X."/>
            <person name="Huang J."/>
            <person name="Zhang X."/>
            <person name="Sun H."/>
            <person name="Wang H."/>
        </authorList>
    </citation>
    <scope>NUCLEOTIDE SEQUENCE [LARGE SCALE GENOMIC DNA]</scope>
    <source>
        <strain evidence="18">TB1705</strain>
        <tissue evidence="18">Leaf</tissue>
    </source>
</reference>
<dbReference type="EC" id="3.1.3.16" evidence="4"/>
<evidence type="ECO:0000256" key="10">
    <source>
        <dbReference type="ARBA" id="ARBA00023163"/>
    </source>
</evidence>
<dbReference type="InterPro" id="IPR057473">
    <property type="entry name" value="ARM_CPL3"/>
</dbReference>
<dbReference type="FunFam" id="3.40.50.10190:FF:000014">
    <property type="entry name" value="RNA polymerase II C-terminal domain phosphatase-like 3"/>
    <property type="match status" value="1"/>
</dbReference>
<dbReference type="GO" id="GO:0008420">
    <property type="term" value="F:RNA polymerase II CTD heptapeptide repeat phosphatase activity"/>
    <property type="evidence" value="ECO:0007669"/>
    <property type="project" value="InterPro"/>
</dbReference>
<dbReference type="Pfam" id="PF25505">
    <property type="entry name" value="ARM_CPL3"/>
    <property type="match status" value="1"/>
</dbReference>
<dbReference type="CDD" id="cd07521">
    <property type="entry name" value="HAD_FCP1-like"/>
    <property type="match status" value="1"/>
</dbReference>
<evidence type="ECO:0000256" key="5">
    <source>
        <dbReference type="ARBA" id="ARBA00022491"/>
    </source>
</evidence>
<evidence type="ECO:0000256" key="4">
    <source>
        <dbReference type="ARBA" id="ARBA00013081"/>
    </source>
</evidence>
<dbReference type="PANTHER" id="PTHR23081:SF2">
    <property type="entry name" value="RNA POLYMERASE II C-TERMINAL DOMAIN PHOSPHATASE-LIKE 3"/>
    <property type="match status" value="1"/>
</dbReference>
<dbReference type="InterPro" id="IPR036420">
    <property type="entry name" value="BRCT_dom_sf"/>
</dbReference>
<dbReference type="SMART" id="SM00577">
    <property type="entry name" value="CPDc"/>
    <property type="match status" value="1"/>
</dbReference>
<dbReference type="SUPFAM" id="SSF56784">
    <property type="entry name" value="HAD-like"/>
    <property type="match status" value="1"/>
</dbReference>
<keyword evidence="10" id="KW-0804">Transcription</keyword>
<evidence type="ECO:0000259" key="16">
    <source>
        <dbReference type="PROSITE" id="PS50172"/>
    </source>
</evidence>
<dbReference type="GO" id="GO:0046872">
    <property type="term" value="F:metal ion binding"/>
    <property type="evidence" value="ECO:0007669"/>
    <property type="project" value="UniProtKB-KW"/>
</dbReference>
<dbReference type="Proteomes" id="UP000541444">
    <property type="component" value="Unassembled WGS sequence"/>
</dbReference>
<dbReference type="InterPro" id="IPR001357">
    <property type="entry name" value="BRCT_dom"/>
</dbReference>
<dbReference type="PROSITE" id="PS50172">
    <property type="entry name" value="BRCT"/>
    <property type="match status" value="1"/>
</dbReference>
<dbReference type="Pfam" id="PF00533">
    <property type="entry name" value="BRCT"/>
    <property type="match status" value="1"/>
</dbReference>
<comment type="cofactor">
    <cofactor evidence="1">
        <name>Mn(2+)</name>
        <dbReference type="ChEBI" id="CHEBI:29035"/>
    </cofactor>
</comment>
<evidence type="ECO:0000256" key="15">
    <source>
        <dbReference type="SAM" id="MobiDB-lite"/>
    </source>
</evidence>
<evidence type="ECO:0000256" key="11">
    <source>
        <dbReference type="ARBA" id="ARBA00023242"/>
    </source>
</evidence>
<comment type="catalytic activity">
    <reaction evidence="12">
        <text>O-phospho-L-seryl-[protein] + H2O = L-seryl-[protein] + phosphate</text>
        <dbReference type="Rhea" id="RHEA:20629"/>
        <dbReference type="Rhea" id="RHEA-COMP:9863"/>
        <dbReference type="Rhea" id="RHEA-COMP:11604"/>
        <dbReference type="ChEBI" id="CHEBI:15377"/>
        <dbReference type="ChEBI" id="CHEBI:29999"/>
        <dbReference type="ChEBI" id="CHEBI:43474"/>
        <dbReference type="ChEBI" id="CHEBI:83421"/>
        <dbReference type="EC" id="3.1.3.16"/>
    </reaction>
</comment>
<dbReference type="Gene3D" id="3.40.50.1000">
    <property type="entry name" value="HAD superfamily/HAD-like"/>
    <property type="match status" value="1"/>
</dbReference>
<comment type="cofactor">
    <cofactor evidence="2">
        <name>Mg(2+)</name>
        <dbReference type="ChEBI" id="CHEBI:18420"/>
    </cofactor>
</comment>
<evidence type="ECO:0000256" key="12">
    <source>
        <dbReference type="ARBA" id="ARBA00047761"/>
    </source>
</evidence>
<keyword evidence="5" id="KW-0678">Repressor</keyword>
<keyword evidence="11" id="KW-0539">Nucleus</keyword>
<dbReference type="Pfam" id="PF03031">
    <property type="entry name" value="NIF"/>
    <property type="match status" value="1"/>
</dbReference>
<evidence type="ECO:0000313" key="18">
    <source>
        <dbReference type="EMBL" id="KAF6155590.1"/>
    </source>
</evidence>
<evidence type="ECO:0000256" key="2">
    <source>
        <dbReference type="ARBA" id="ARBA00001946"/>
    </source>
</evidence>
<keyword evidence="8" id="KW-0694">RNA-binding</keyword>
<dbReference type="InterPro" id="IPR039189">
    <property type="entry name" value="Fcp1"/>
</dbReference>
<sequence>MGKSKEKDESIVIEIEEGEISDDSEAIQEISEEDFKPKGLMKPCNVNGGRESRDWRSYYNYSVVNKDKYVMLLVMIVAKMGKEEGELEEGEIDLDAEVVKGSEEEHSRSHNLPVDDCEFKESLFEERIQLILEALETITVIEIEKSFHGACSQLHSLLEKLQLVIMESGASAVDALVQQSFDAIQTVNSVFSSMNTKRQEQTKQVFMRLLVHVKNQNLGIFHAEQMQEIEAIVLSLNLQPVKSSVKEEEKETHDTGVKSYEIDISGGSTSEVLKNSEKVLLDPISVKSGNQYTSSMGLETLRPGYRSKGCFGPLLDLHMDHDADSLPSPTRAVPPPLPKQKPPVETLHPYNIDSIPSIQENPQPLTKHKPQVEKDGSVDAGIVTTSTLSDNTNDATVLFYDADAHKAVTSYQKKFGGTSFFLSDRLPSPTPSEECDEGDDGSKGEVSSSSIADTAMTVCSDIPSQPDASVIAHVYKPTGQLASEFRTVVRTAAKSRDPRLRFAKPEMCTLDFNERPLLADTLKNEPREGVYSSRKHKSDVESALDGHTLKKQRNELINPHVSRDVQMLLSGSGRWLDDTNRKQLADNTAENTGMNLGKSENGQTISCQKQDTVNVKTCGDDQLPVTGNGPAVSLPSLLKDVIVNPTMLMQLIMEQQRLAVGVEKKSNDLFQSQAESRILASNLGTRPGTTPLLNIAASKSSENEQKPTGKPQIPIQTTLMDSQGEGGKIRMKPRDPRRILHNSTIQKNESLGTEQIGINAPPSSIMQFIEGNIAVRQLGEQAQTSSMPSQPGPPPDIARQFTNNLQNLANILSSSQPANTSMGPENISSQSIAVNVETGDGGVEATDSKDMKCEGGMLGSSPLPTTWDDVEHLFEGYDDKEKAAIQRERTRRIEEQNRMFAARKLCLVLDLDHTLLNSAKFVEVDRVHEEILRKKEELDREKPQRHLFRFPHMSMWTKLRPGIWTFLEKASKLYELHLYTMGNNVYAKEMAKVLDPTGVLFAGRVISKGDEGDLVDGDEKPKSKDLKGYTYFPCSRRQFGLLGPSLLEIDHDERPEDGTIASSLAVIERIHENFFSNPSLRDMDVRNILSLEQKKILAGCHIVFSRIFPLGGANHLLHPLWQTAEQFGAVCTTQIDEQVTHVVANSLGTDKVNWALATGRYVVHPGWVEASVCYIGGRMSLTLRLNHNTLDPPVTSEICSLVAKQKS</sequence>
<dbReference type="GO" id="GO:0005634">
    <property type="term" value="C:nucleus"/>
    <property type="evidence" value="ECO:0007669"/>
    <property type="project" value="UniProtKB-SubCell"/>
</dbReference>
<comment type="catalytic activity">
    <reaction evidence="13">
        <text>O-phospho-L-threonyl-[protein] + H2O = L-threonyl-[protein] + phosphate</text>
        <dbReference type="Rhea" id="RHEA:47004"/>
        <dbReference type="Rhea" id="RHEA-COMP:11060"/>
        <dbReference type="Rhea" id="RHEA-COMP:11605"/>
        <dbReference type="ChEBI" id="CHEBI:15377"/>
        <dbReference type="ChEBI" id="CHEBI:30013"/>
        <dbReference type="ChEBI" id="CHEBI:43474"/>
        <dbReference type="ChEBI" id="CHEBI:61977"/>
        <dbReference type="EC" id="3.1.3.16"/>
    </reaction>
</comment>